<organism evidence="2 5">
    <name type="scientific">Actinopolyspora erythraea</name>
    <dbReference type="NCBI Taxonomy" id="414996"/>
    <lineage>
        <taxon>Bacteria</taxon>
        <taxon>Bacillati</taxon>
        <taxon>Actinomycetota</taxon>
        <taxon>Actinomycetes</taxon>
        <taxon>Actinopolysporales</taxon>
        <taxon>Actinopolysporaceae</taxon>
        <taxon>Actinopolyspora</taxon>
    </lineage>
</organism>
<reference evidence="2 5" key="2">
    <citation type="submission" date="2017-08" db="EMBL/GenBank/DDBJ databases">
        <title>The complete genome sequence of moderately halophilic actinomycete Actinopolyspora erythraea YIM 90600, the producer of novel erythromycin, novel actinopolysporins A-C and tubercidin.</title>
        <authorList>
            <person name="Yin M."/>
            <person name="Tang S."/>
        </authorList>
    </citation>
    <scope>NUCLEOTIDE SEQUENCE [LARGE SCALE GENOMIC DNA]</scope>
    <source>
        <strain evidence="2 5">YIM 90600</strain>
    </source>
</reference>
<dbReference type="HOGENOM" id="CLU_2476362_0_0_11"/>
<evidence type="ECO:0000313" key="5">
    <source>
        <dbReference type="Proteomes" id="UP000215043"/>
    </source>
</evidence>
<evidence type="ECO:0000313" key="2">
    <source>
        <dbReference type="EMBL" id="ASU77011.1"/>
    </source>
</evidence>
<dbReference type="RefSeq" id="WP_043569584.1">
    <property type="nucleotide sequence ID" value="NZ_CP022752.1"/>
</dbReference>
<sequence>MNRQRRTPARHRSGAGSWLGPIALCLGIASWALLVPGVVRAVGAVVRGGGSVASRGEHRLDTTALFGVALGAGHVLTSIMLMVWAAR</sequence>
<protein>
    <recommendedName>
        <fullName evidence="6">DUF4190 domain-containing protein</fullName>
    </recommendedName>
</protein>
<dbReference type="OrthoDB" id="3700443at2"/>
<gene>
    <name evidence="2" type="ORF">CDG81_00190</name>
    <name evidence="3" type="ORF">IL38_01480</name>
</gene>
<dbReference type="Proteomes" id="UP000029737">
    <property type="component" value="Unassembled WGS sequence"/>
</dbReference>
<keyword evidence="1" id="KW-0472">Membrane</keyword>
<keyword evidence="4" id="KW-1185">Reference proteome</keyword>
<evidence type="ECO:0000313" key="3">
    <source>
        <dbReference type="EMBL" id="KGI82990.1"/>
    </source>
</evidence>
<dbReference type="EMBL" id="JPMV01000006">
    <property type="protein sequence ID" value="KGI82990.1"/>
    <property type="molecule type" value="Genomic_DNA"/>
</dbReference>
<dbReference type="EMBL" id="CP022752">
    <property type="protein sequence ID" value="ASU77011.1"/>
    <property type="molecule type" value="Genomic_DNA"/>
</dbReference>
<keyword evidence="1" id="KW-1133">Transmembrane helix</keyword>
<keyword evidence="1" id="KW-0812">Transmembrane</keyword>
<evidence type="ECO:0008006" key="6">
    <source>
        <dbReference type="Google" id="ProtNLM"/>
    </source>
</evidence>
<evidence type="ECO:0000256" key="1">
    <source>
        <dbReference type="SAM" id="Phobius"/>
    </source>
</evidence>
<proteinExistence type="predicted"/>
<name>A0A099DC76_9ACTN</name>
<dbReference type="KEGG" id="aey:CDG81_00190"/>
<dbReference type="AlphaFoldDB" id="A0A099DC76"/>
<reference evidence="3 4" key="1">
    <citation type="journal article" date="2014" name="PLoS ONE">
        <title>Identification and Characterization of a New Erythromycin Biosynthetic Gene Cluster in Actinopolyspora erythraea YIM90600, a Novel Erythronolide-Producing Halophilic Actinomycete Isolated from Salt Field.</title>
        <authorList>
            <person name="Chen D."/>
            <person name="Feng J."/>
            <person name="Huang L."/>
            <person name="Zhang Q."/>
            <person name="Wu J."/>
            <person name="Zhu X."/>
            <person name="Duan Y."/>
            <person name="Xu Z."/>
        </authorList>
    </citation>
    <scope>NUCLEOTIDE SEQUENCE [LARGE SCALE GENOMIC DNA]</scope>
    <source>
        <strain evidence="3 4">YIM90600</strain>
    </source>
</reference>
<dbReference type="Proteomes" id="UP000215043">
    <property type="component" value="Chromosome"/>
</dbReference>
<accession>A0A099DC76</accession>
<feature type="transmembrane region" description="Helical" evidence="1">
    <location>
        <begin position="65"/>
        <end position="86"/>
    </location>
</feature>
<evidence type="ECO:0000313" key="4">
    <source>
        <dbReference type="Proteomes" id="UP000029737"/>
    </source>
</evidence>